<evidence type="ECO:0000256" key="1">
    <source>
        <dbReference type="ARBA" id="ARBA00022723"/>
    </source>
</evidence>
<name>A0ABS9SPD6_9BACT</name>
<dbReference type="CDD" id="cd00063">
    <property type="entry name" value="FN3"/>
    <property type="match status" value="1"/>
</dbReference>
<dbReference type="InterPro" id="IPR052063">
    <property type="entry name" value="Polysaccharide_Lyase_1"/>
</dbReference>
<keyword evidence="5" id="KW-1185">Reference proteome</keyword>
<dbReference type="InterPro" id="IPR012334">
    <property type="entry name" value="Pectin_lyas_fold"/>
</dbReference>
<keyword evidence="2" id="KW-0325">Glycoprotein</keyword>
<evidence type="ECO:0000256" key="2">
    <source>
        <dbReference type="ARBA" id="ARBA00023180"/>
    </source>
</evidence>
<dbReference type="SUPFAM" id="SSF49265">
    <property type="entry name" value="Fibronectin type III"/>
    <property type="match status" value="1"/>
</dbReference>
<evidence type="ECO:0000259" key="3">
    <source>
        <dbReference type="PROSITE" id="PS50853"/>
    </source>
</evidence>
<reference evidence="4 5" key="1">
    <citation type="submission" date="2022-02" db="EMBL/GenBank/DDBJ databases">
        <authorList>
            <person name="Min J."/>
        </authorList>
    </citation>
    <scope>NUCLEOTIDE SEQUENCE [LARGE SCALE GENOMIC DNA]</scope>
    <source>
        <strain evidence="4 5">GR10-1</strain>
    </source>
</reference>
<accession>A0ABS9SPD6</accession>
<dbReference type="PANTHER" id="PTHR42970">
    <property type="entry name" value="PECTATE LYASE C-RELATED"/>
    <property type="match status" value="1"/>
</dbReference>
<dbReference type="SUPFAM" id="SSF51126">
    <property type="entry name" value="Pectin lyase-like"/>
    <property type="match status" value="1"/>
</dbReference>
<evidence type="ECO:0000313" key="5">
    <source>
        <dbReference type="Proteomes" id="UP001202248"/>
    </source>
</evidence>
<dbReference type="RefSeq" id="WP_240832227.1">
    <property type="nucleotide sequence ID" value="NZ_JAKWBL010000004.1"/>
</dbReference>
<dbReference type="PANTHER" id="PTHR42970:SF1">
    <property type="entry name" value="PECTATE LYASE C-RELATED"/>
    <property type="match status" value="1"/>
</dbReference>
<comment type="caution">
    <text evidence="4">The sequence shown here is derived from an EMBL/GenBank/DDBJ whole genome shotgun (WGS) entry which is preliminary data.</text>
</comment>
<dbReference type="Gene3D" id="2.160.20.10">
    <property type="entry name" value="Single-stranded right-handed beta-helix, Pectin lyase-like"/>
    <property type="match status" value="1"/>
</dbReference>
<evidence type="ECO:0000313" key="4">
    <source>
        <dbReference type="EMBL" id="MCH5600219.1"/>
    </source>
</evidence>
<dbReference type="InterPro" id="IPR011050">
    <property type="entry name" value="Pectin_lyase_fold/virulence"/>
</dbReference>
<keyword evidence="1" id="KW-0479">Metal-binding</keyword>
<dbReference type="EMBL" id="JAKWBL010000004">
    <property type="protein sequence ID" value="MCH5600219.1"/>
    <property type="molecule type" value="Genomic_DNA"/>
</dbReference>
<keyword evidence="4" id="KW-0456">Lyase</keyword>
<dbReference type="Gene3D" id="2.60.40.10">
    <property type="entry name" value="Immunoglobulins"/>
    <property type="match status" value="1"/>
</dbReference>
<organism evidence="4 5">
    <name type="scientific">Niabella ginsengisoli</name>
    <dbReference type="NCBI Taxonomy" id="522298"/>
    <lineage>
        <taxon>Bacteria</taxon>
        <taxon>Pseudomonadati</taxon>
        <taxon>Bacteroidota</taxon>
        <taxon>Chitinophagia</taxon>
        <taxon>Chitinophagales</taxon>
        <taxon>Chitinophagaceae</taxon>
        <taxon>Niabella</taxon>
    </lineage>
</organism>
<proteinExistence type="predicted"/>
<dbReference type="InterPro" id="IPR003961">
    <property type="entry name" value="FN3_dom"/>
</dbReference>
<protein>
    <submittedName>
        <fullName evidence="4">Pectate lyase</fullName>
    </submittedName>
</protein>
<dbReference type="GO" id="GO:0016829">
    <property type="term" value="F:lyase activity"/>
    <property type="evidence" value="ECO:0007669"/>
    <property type="project" value="UniProtKB-KW"/>
</dbReference>
<dbReference type="InterPro" id="IPR013783">
    <property type="entry name" value="Ig-like_fold"/>
</dbReference>
<gene>
    <name evidence="4" type="ORF">MKP09_20990</name>
</gene>
<sequence length="569" mass="61918">MLTSCIKNDSLENVVTSELPAPQSMQIITKPTSVKMSWSSVKGAHGYLVEIAKGTSFNAPFFKSDKLSVPEIEVVGLEPQMDYVVRLNAVQIDNPSATSKSLYKSFRTIASETTDDAIAFPGAEGFAKNITGGRGGKVIKVVNLNDAGSGSLRAAINETGKRIIVFEISGTITLKSNLSLKNNDVTIAGQTAPGDGITLRDYPVYVDADNVIVRFLRFRMGDAAQQEGDALGARFRKNIIIDHCSMSWSTDECVSFYANENTTIQWCLIAESLRNSVHGKGAHGYGGIWGGKKATFHHNLLAHHDSRNARLGEEAGKAFALTDLTDIRNNVIYNWASNSFYGGEAMNVNMVNNYFKPGPATIAKNSSSKQGRIISIDKNKITGTEVYDIWGKFFVNGNVVEGNADATNDNWKYGVYNQFHGSYGTVSETDKLAMRLTAPHPIDDNIITYAADKAYQQVVEFVGASLVRDAVDKRIINDVKNKTFTANGSNGSTNGIIDTHSDVGGWPDLKSGVALKDTDNDGMPDDWETANKLDPTKANASGRDISTGYDNIEVYINSLVKNIIEEQKN</sequence>
<dbReference type="Proteomes" id="UP001202248">
    <property type="component" value="Unassembled WGS sequence"/>
</dbReference>
<dbReference type="PROSITE" id="PS50853">
    <property type="entry name" value="FN3"/>
    <property type="match status" value="1"/>
</dbReference>
<feature type="domain" description="Fibronectin type-III" evidence="3">
    <location>
        <begin position="19"/>
        <end position="111"/>
    </location>
</feature>
<dbReference type="InterPro" id="IPR036116">
    <property type="entry name" value="FN3_sf"/>
</dbReference>